<keyword evidence="2" id="KW-1185">Reference proteome</keyword>
<reference evidence="1" key="1">
    <citation type="submission" date="2020-08" db="EMBL/GenBank/DDBJ databases">
        <title>Genome public.</title>
        <authorList>
            <person name="Liu C."/>
            <person name="Sun Q."/>
        </authorList>
    </citation>
    <scope>NUCLEOTIDE SEQUENCE</scope>
    <source>
        <strain evidence="1">BX22</strain>
    </source>
</reference>
<dbReference type="AlphaFoldDB" id="A0A923L7G6"/>
<proteinExistence type="predicted"/>
<evidence type="ECO:0000313" key="1">
    <source>
        <dbReference type="EMBL" id="MBC5637817.1"/>
    </source>
</evidence>
<organism evidence="1 2">
    <name type="scientific">Ornithinibacillus hominis</name>
    <dbReference type="NCBI Taxonomy" id="2763055"/>
    <lineage>
        <taxon>Bacteria</taxon>
        <taxon>Bacillati</taxon>
        <taxon>Bacillota</taxon>
        <taxon>Bacilli</taxon>
        <taxon>Bacillales</taxon>
        <taxon>Bacillaceae</taxon>
        <taxon>Ornithinibacillus</taxon>
    </lineage>
</organism>
<dbReference type="InterPro" id="IPR035406">
    <property type="entry name" value="DUF5412"/>
</dbReference>
<dbReference type="Pfam" id="PF17428">
    <property type="entry name" value="DUF5412"/>
    <property type="match status" value="1"/>
</dbReference>
<comment type="caution">
    <text evidence="1">The sequence shown here is derived from an EMBL/GenBank/DDBJ whole genome shotgun (WGS) entry which is preliminary data.</text>
</comment>
<dbReference type="Proteomes" id="UP000637359">
    <property type="component" value="Unassembled WGS sequence"/>
</dbReference>
<name>A0A923L7G6_9BACI</name>
<dbReference type="EMBL" id="JACOOL010000010">
    <property type="protein sequence ID" value="MBC5637817.1"/>
    <property type="molecule type" value="Genomic_DNA"/>
</dbReference>
<sequence>MIHSLMKKKAFPKKMLIATCIGFLLVAFIYIYEVYFFTFNHIDKSHTQKGPGPIPSPTEAYTANAYYEPYGGAAGGVNVWVEVTHNGEKNKVQTVYYSDAKSEFTMEWVDENTLYILNDEPHYPESNRSIQLEIGKEIYHENGLACKSLLMKDEYETCYHN</sequence>
<evidence type="ECO:0000313" key="2">
    <source>
        <dbReference type="Proteomes" id="UP000637359"/>
    </source>
</evidence>
<accession>A0A923L7G6</accession>
<protein>
    <submittedName>
        <fullName evidence="1">Uncharacterized protein</fullName>
    </submittedName>
</protein>
<gene>
    <name evidence="1" type="ORF">H8S33_13470</name>
</gene>